<dbReference type="Proteomes" id="UP000649617">
    <property type="component" value="Unassembled WGS sequence"/>
</dbReference>
<comment type="caution">
    <text evidence="2">The sequence shown here is derived from an EMBL/GenBank/DDBJ whole genome shotgun (WGS) entry which is preliminary data.</text>
</comment>
<dbReference type="AlphaFoldDB" id="A0A812RG30"/>
<reference evidence="2" key="1">
    <citation type="submission" date="2021-02" db="EMBL/GenBank/DDBJ databases">
        <authorList>
            <person name="Dougan E. K."/>
            <person name="Rhodes N."/>
            <person name="Thang M."/>
            <person name="Chan C."/>
        </authorList>
    </citation>
    <scope>NUCLEOTIDE SEQUENCE</scope>
</reference>
<dbReference type="Gene3D" id="3.40.50.1860">
    <property type="match status" value="2"/>
</dbReference>
<dbReference type="EMBL" id="CAJNIZ010020202">
    <property type="protein sequence ID" value="CAE7437621.1"/>
    <property type="molecule type" value="Genomic_DNA"/>
</dbReference>
<organism evidence="2 3">
    <name type="scientific">Symbiodinium pilosum</name>
    <name type="common">Dinoflagellate</name>
    <dbReference type="NCBI Taxonomy" id="2952"/>
    <lineage>
        <taxon>Eukaryota</taxon>
        <taxon>Sar</taxon>
        <taxon>Alveolata</taxon>
        <taxon>Dinophyceae</taxon>
        <taxon>Suessiales</taxon>
        <taxon>Symbiodiniaceae</taxon>
        <taxon>Symbiodinium</taxon>
    </lineage>
</organism>
<dbReference type="PANTHER" id="PTHR21198">
    <property type="entry name" value="GLUTAMATE RACEMASE"/>
    <property type="match status" value="1"/>
</dbReference>
<evidence type="ECO:0000256" key="1">
    <source>
        <dbReference type="ARBA" id="ARBA00023235"/>
    </source>
</evidence>
<dbReference type="SUPFAM" id="SSF53681">
    <property type="entry name" value="Aspartate/glutamate racemase"/>
    <property type="match status" value="1"/>
</dbReference>
<accession>A0A812RG30</accession>
<dbReference type="OrthoDB" id="187836at2759"/>
<keyword evidence="3" id="KW-1185">Reference proteome</keyword>
<dbReference type="PROSITE" id="PS00924">
    <property type="entry name" value="ASP_GLU_RACEMASE_2"/>
    <property type="match status" value="1"/>
</dbReference>
<dbReference type="InterPro" id="IPR001920">
    <property type="entry name" value="Asp/Glu_race"/>
</dbReference>
<dbReference type="Pfam" id="PF01177">
    <property type="entry name" value="Asp_Glu_race"/>
    <property type="match status" value="1"/>
</dbReference>
<sequence>MGTMYTMTQDFYRGKLLDAGLEVVVPNEEDRETIHNVIFNELCKGTAKEKSRKSYEAIAKRLEEAGADCLILGCTEIGMLLHEGNTPLPVMDTTLIHCRVAVDRAFK</sequence>
<evidence type="ECO:0000313" key="3">
    <source>
        <dbReference type="Proteomes" id="UP000649617"/>
    </source>
</evidence>
<protein>
    <submittedName>
        <fullName evidence="2">YgeA protein</fullName>
    </submittedName>
</protein>
<keyword evidence="1" id="KW-0413">Isomerase</keyword>
<dbReference type="InterPro" id="IPR033134">
    <property type="entry name" value="Asp/Glu_racemase_AS_2"/>
</dbReference>
<proteinExistence type="predicted"/>
<name>A0A812RG30_SYMPI</name>
<evidence type="ECO:0000313" key="2">
    <source>
        <dbReference type="EMBL" id="CAE7437621.1"/>
    </source>
</evidence>
<dbReference type="InterPro" id="IPR015942">
    <property type="entry name" value="Asp/Glu/hydantoin_racemase"/>
</dbReference>
<gene>
    <name evidence="2" type="primary">ygeA</name>
    <name evidence="2" type="ORF">SPIL2461_LOCUS10683</name>
</gene>
<dbReference type="PANTHER" id="PTHR21198:SF7">
    <property type="entry name" value="ASPARTATE-GLUTAMATE RACEMASE FAMILY"/>
    <property type="match status" value="1"/>
</dbReference>
<dbReference type="GO" id="GO:0047661">
    <property type="term" value="F:amino-acid racemase activity"/>
    <property type="evidence" value="ECO:0007669"/>
    <property type="project" value="InterPro"/>
</dbReference>